<keyword evidence="4" id="KW-1185">Reference proteome</keyword>
<dbReference type="SUPFAM" id="SSF53850">
    <property type="entry name" value="Periplasmic binding protein-like II"/>
    <property type="match status" value="1"/>
</dbReference>
<dbReference type="PANTHER" id="PTHR30006:SF2">
    <property type="entry name" value="ABC TRANSPORTER SUBSTRATE-BINDING PROTEIN"/>
    <property type="match status" value="1"/>
</dbReference>
<dbReference type="GO" id="GO:0015888">
    <property type="term" value="P:thiamine transport"/>
    <property type="evidence" value="ECO:0007669"/>
    <property type="project" value="TreeGrafter"/>
</dbReference>
<reference evidence="3 4" key="1">
    <citation type="submission" date="2019-02" db="EMBL/GenBank/DDBJ databases">
        <title>Complete Genome Sequence and Methylome Analysis of free living Spirochaetas.</title>
        <authorList>
            <person name="Fomenkov A."/>
            <person name="Dubinina G."/>
            <person name="Leshcheva N."/>
            <person name="Mikheeva N."/>
            <person name="Grabovich M."/>
            <person name="Vincze T."/>
            <person name="Roberts R.J."/>
        </authorList>
    </citation>
    <scope>NUCLEOTIDE SEQUENCE [LARGE SCALE GENOMIC DNA]</scope>
    <source>
        <strain evidence="3 4">K2</strain>
    </source>
</reference>
<dbReference type="GO" id="GO:0030976">
    <property type="term" value="F:thiamine pyrophosphate binding"/>
    <property type="evidence" value="ECO:0007669"/>
    <property type="project" value="TreeGrafter"/>
</dbReference>
<gene>
    <name evidence="3" type="ORF">EXM22_00855</name>
</gene>
<feature type="chain" id="PRO_5023093185" evidence="2">
    <location>
        <begin position="22"/>
        <end position="346"/>
    </location>
</feature>
<dbReference type="Pfam" id="PF13343">
    <property type="entry name" value="SBP_bac_6"/>
    <property type="match status" value="1"/>
</dbReference>
<dbReference type="KEGG" id="ock:EXM22_00855"/>
<feature type="signal peptide" evidence="2">
    <location>
        <begin position="1"/>
        <end position="21"/>
    </location>
</feature>
<dbReference type="EMBL" id="CP036150">
    <property type="protein sequence ID" value="QEN06607.1"/>
    <property type="molecule type" value="Genomic_DNA"/>
</dbReference>
<organism evidence="3 4">
    <name type="scientific">Oceanispirochaeta crateris</name>
    <dbReference type="NCBI Taxonomy" id="2518645"/>
    <lineage>
        <taxon>Bacteria</taxon>
        <taxon>Pseudomonadati</taxon>
        <taxon>Spirochaetota</taxon>
        <taxon>Spirochaetia</taxon>
        <taxon>Spirochaetales</taxon>
        <taxon>Spirochaetaceae</taxon>
        <taxon>Oceanispirochaeta</taxon>
    </lineage>
</organism>
<evidence type="ECO:0000256" key="1">
    <source>
        <dbReference type="ARBA" id="ARBA00022729"/>
    </source>
</evidence>
<dbReference type="OrthoDB" id="305758at2"/>
<dbReference type="Gene3D" id="3.40.190.10">
    <property type="entry name" value="Periplasmic binding protein-like II"/>
    <property type="match status" value="2"/>
</dbReference>
<evidence type="ECO:0000256" key="2">
    <source>
        <dbReference type="SAM" id="SignalP"/>
    </source>
</evidence>
<dbReference type="GO" id="GO:0030288">
    <property type="term" value="C:outer membrane-bounded periplasmic space"/>
    <property type="evidence" value="ECO:0007669"/>
    <property type="project" value="TreeGrafter"/>
</dbReference>
<keyword evidence="1 2" id="KW-0732">Signal</keyword>
<dbReference type="PIRSF" id="PIRSF002825">
    <property type="entry name" value="CfbpA"/>
    <property type="match status" value="1"/>
</dbReference>
<sequence>MLRKALTVLSVFMLTVASVFAAGSQETAAADKGKLVFYAGLQEDHAAMIAEEFEAETGIKTDFVRMSSGEILARLKAEKDNMSASVWYGGPVDGIVAADQEGIIEKYISPEAVNIKEGFKDPTGVWTGIYIGYLGFVGNQKMLAEKGLEMPQSWEDLLKPEYEQEIVVAHPGSSGTAYTMLATVVQMLGEDQAIEYFKKFSPQVRQYTKSGTAPGRMAGLGETTVGITFLHDAIKYKKEGYSDIVISAPVEGTGYEIGGVALLKNSPDQDNGKIFIDWVLTKKVQEMGQTVGSFQFLTNKDALPPEEAMPIKDTKLIDYDFQWAGENKKRLVQRFSVETNTTAPTE</sequence>
<dbReference type="AlphaFoldDB" id="A0A5C1QGN0"/>
<dbReference type="Proteomes" id="UP000324209">
    <property type="component" value="Chromosome"/>
</dbReference>
<dbReference type="PANTHER" id="PTHR30006">
    <property type="entry name" value="THIAMINE-BINDING PERIPLASMIC PROTEIN-RELATED"/>
    <property type="match status" value="1"/>
</dbReference>
<dbReference type="GO" id="GO:0030975">
    <property type="term" value="F:thiamine binding"/>
    <property type="evidence" value="ECO:0007669"/>
    <property type="project" value="TreeGrafter"/>
</dbReference>
<accession>A0A5C1QGN0</accession>
<name>A0A5C1QGN0_9SPIO</name>
<dbReference type="RefSeq" id="WP_149484690.1">
    <property type="nucleotide sequence ID" value="NZ_CP036150.1"/>
</dbReference>
<protein>
    <submittedName>
        <fullName evidence="3">Extracellular solute-binding protein</fullName>
    </submittedName>
</protein>
<dbReference type="InterPro" id="IPR026045">
    <property type="entry name" value="Ferric-bd"/>
</dbReference>
<dbReference type="CDD" id="cd13544">
    <property type="entry name" value="PBP2_Fbp_like_1"/>
    <property type="match status" value="1"/>
</dbReference>
<evidence type="ECO:0000313" key="3">
    <source>
        <dbReference type="EMBL" id="QEN06607.1"/>
    </source>
</evidence>
<evidence type="ECO:0000313" key="4">
    <source>
        <dbReference type="Proteomes" id="UP000324209"/>
    </source>
</evidence>
<proteinExistence type="predicted"/>